<comment type="caution">
    <text evidence="2">The sequence shown here is derived from an EMBL/GenBank/DDBJ whole genome shotgun (WGS) entry which is preliminary data.</text>
</comment>
<organism evidence="2">
    <name type="scientific">Tanacetum cinerariifolium</name>
    <name type="common">Dalmatian daisy</name>
    <name type="synonym">Chrysanthemum cinerariifolium</name>
    <dbReference type="NCBI Taxonomy" id="118510"/>
    <lineage>
        <taxon>Eukaryota</taxon>
        <taxon>Viridiplantae</taxon>
        <taxon>Streptophyta</taxon>
        <taxon>Embryophyta</taxon>
        <taxon>Tracheophyta</taxon>
        <taxon>Spermatophyta</taxon>
        <taxon>Magnoliopsida</taxon>
        <taxon>eudicotyledons</taxon>
        <taxon>Gunneridae</taxon>
        <taxon>Pentapetalae</taxon>
        <taxon>asterids</taxon>
        <taxon>campanulids</taxon>
        <taxon>Asterales</taxon>
        <taxon>Asteraceae</taxon>
        <taxon>Asteroideae</taxon>
        <taxon>Anthemideae</taxon>
        <taxon>Anthemidinae</taxon>
        <taxon>Tanacetum</taxon>
    </lineage>
</organism>
<gene>
    <name evidence="2" type="ORF">Tci_897707</name>
</gene>
<name>A0A699UWI3_TANCI</name>
<evidence type="ECO:0000313" key="2">
    <source>
        <dbReference type="EMBL" id="GFD25738.1"/>
    </source>
</evidence>
<dbReference type="AlphaFoldDB" id="A0A699UWI3"/>
<protein>
    <submittedName>
        <fullName evidence="2">Uncharacterized protein</fullName>
    </submittedName>
</protein>
<accession>A0A699UWI3</accession>
<dbReference type="InterPro" id="IPR038077">
    <property type="entry name" value="Troponin_sf"/>
</dbReference>
<dbReference type="SUPFAM" id="SSF90250">
    <property type="entry name" value="Troponin coil-coiled subunits"/>
    <property type="match status" value="1"/>
</dbReference>
<evidence type="ECO:0000256" key="1">
    <source>
        <dbReference type="SAM" id="MobiDB-lite"/>
    </source>
</evidence>
<sequence length="93" mass="10723">MALPNKLMETCATLTKKVDNLEHEKVAQAFEIVKLKQRVRKLEKKRRTKHSGLKRRMHPNRGEITELDANEDVTLVDVEVEMDASIQGRIVES</sequence>
<reference evidence="2" key="1">
    <citation type="journal article" date="2019" name="Sci. Rep.">
        <title>Draft genome of Tanacetum cinerariifolium, the natural source of mosquito coil.</title>
        <authorList>
            <person name="Yamashiro T."/>
            <person name="Shiraishi A."/>
            <person name="Satake H."/>
            <person name="Nakayama K."/>
        </authorList>
    </citation>
    <scope>NUCLEOTIDE SEQUENCE</scope>
</reference>
<feature type="region of interest" description="Disordered" evidence="1">
    <location>
        <begin position="43"/>
        <end position="66"/>
    </location>
</feature>
<feature type="compositionally biased region" description="Basic residues" evidence="1">
    <location>
        <begin position="43"/>
        <end position="59"/>
    </location>
</feature>
<proteinExistence type="predicted"/>
<dbReference type="EMBL" id="BKCJ011363055">
    <property type="protein sequence ID" value="GFD25738.1"/>
    <property type="molecule type" value="Genomic_DNA"/>
</dbReference>